<dbReference type="Gene3D" id="3.90.25.10">
    <property type="entry name" value="UDP-galactose 4-epimerase, domain 1"/>
    <property type="match status" value="1"/>
</dbReference>
<accession>A0A1E5H657</accession>
<evidence type="ECO:0000256" key="1">
    <source>
        <dbReference type="ARBA" id="ARBA00007637"/>
    </source>
</evidence>
<keyword evidence="4" id="KW-1185">Reference proteome</keyword>
<dbReference type="Proteomes" id="UP000095094">
    <property type="component" value="Unassembled WGS sequence"/>
</dbReference>
<dbReference type="PRINTS" id="PR01713">
    <property type="entry name" value="NUCEPIMERASE"/>
</dbReference>
<dbReference type="InterPro" id="IPR036291">
    <property type="entry name" value="NAD(P)-bd_dom_sf"/>
</dbReference>
<dbReference type="OrthoDB" id="9811743at2"/>
<feature type="domain" description="NAD-dependent epimerase/dehydratase" evidence="2">
    <location>
        <begin position="4"/>
        <end position="247"/>
    </location>
</feature>
<evidence type="ECO:0000313" key="3">
    <source>
        <dbReference type="EMBL" id="OEG20372.1"/>
    </source>
</evidence>
<evidence type="ECO:0000259" key="2">
    <source>
        <dbReference type="Pfam" id="PF01370"/>
    </source>
</evidence>
<dbReference type="SUPFAM" id="SSF51735">
    <property type="entry name" value="NAD(P)-binding Rossmann-fold domains"/>
    <property type="match status" value="1"/>
</dbReference>
<comment type="caution">
    <text evidence="3">The sequence shown here is derived from an EMBL/GenBank/DDBJ whole genome shotgun (WGS) entry which is preliminary data.</text>
</comment>
<gene>
    <name evidence="3" type="ORF">BCR25_00685</name>
</gene>
<dbReference type="RefSeq" id="WP_069661682.1">
    <property type="nucleotide sequence ID" value="NZ_JBHUJJ010000001.1"/>
</dbReference>
<proteinExistence type="inferred from homology"/>
<sequence>MNNILITGGAGFIGSTLANFYCKDHKVTIVDDLSMGNKSNLDLSDNIRFIEGSVTDVQLMSELLKNNQFDYIFHLAAVASVADSVERPVETHQVNFDSVFHLLELIKVNQPKLKRLVFTSSAAVYGDEPTLPKQEESVIRPLTPYAIDKFAAEKYVVDYYHLYQIPTSAVRFFNVYGPKQNPESPYSGVISIMMDRYKKLLKKEETSFTMFGDGTQSRDFVFVDDVVQALNLVATSKESLGEVYNIGTGESIDLNDLVSSLDELLDSQLPVQFLEERSGDIKYSLADISKIKAIGYEPKYTIKAGLEKYVSYELAQTEK</sequence>
<dbReference type="Gene3D" id="3.40.50.720">
    <property type="entry name" value="NAD(P)-binding Rossmann-like Domain"/>
    <property type="match status" value="1"/>
</dbReference>
<dbReference type="InterPro" id="IPR001509">
    <property type="entry name" value="Epimerase_deHydtase"/>
</dbReference>
<dbReference type="PATRIC" id="fig|332950.4.peg.435"/>
<dbReference type="Pfam" id="PF01370">
    <property type="entry name" value="Epimerase"/>
    <property type="match status" value="1"/>
</dbReference>
<comment type="similarity">
    <text evidence="1">Belongs to the NAD(P)-dependent epimerase/dehydratase family.</text>
</comment>
<protein>
    <submittedName>
        <fullName evidence="3">Epimerase</fullName>
    </submittedName>
</protein>
<organism evidence="3 4">
    <name type="scientific">Enterococcus termitis</name>
    <dbReference type="NCBI Taxonomy" id="332950"/>
    <lineage>
        <taxon>Bacteria</taxon>
        <taxon>Bacillati</taxon>
        <taxon>Bacillota</taxon>
        <taxon>Bacilli</taxon>
        <taxon>Lactobacillales</taxon>
        <taxon>Enterococcaceae</taxon>
        <taxon>Enterococcus</taxon>
    </lineage>
</organism>
<name>A0A1E5H657_9ENTE</name>
<reference evidence="4" key="1">
    <citation type="submission" date="2016-09" db="EMBL/GenBank/DDBJ databases">
        <authorList>
            <person name="Gulvik C.A."/>
        </authorList>
    </citation>
    <scope>NUCLEOTIDE SEQUENCE [LARGE SCALE GENOMIC DNA]</scope>
    <source>
        <strain evidence="4">LMG 8895</strain>
    </source>
</reference>
<dbReference type="PANTHER" id="PTHR43000">
    <property type="entry name" value="DTDP-D-GLUCOSE 4,6-DEHYDRATASE-RELATED"/>
    <property type="match status" value="1"/>
</dbReference>
<dbReference type="AlphaFoldDB" id="A0A1E5H657"/>
<evidence type="ECO:0000313" key="4">
    <source>
        <dbReference type="Proteomes" id="UP000095094"/>
    </source>
</evidence>
<dbReference type="EMBL" id="MIJY01000001">
    <property type="protein sequence ID" value="OEG20372.1"/>
    <property type="molecule type" value="Genomic_DNA"/>
</dbReference>